<dbReference type="InterPro" id="IPR021140">
    <property type="entry name" value="Inh/Omp19"/>
</dbReference>
<evidence type="ECO:0000256" key="2">
    <source>
        <dbReference type="ARBA" id="ARBA00022690"/>
    </source>
</evidence>
<protein>
    <submittedName>
        <fullName evidence="6">Protease inhibitor Inh/omp19 family protein</fullName>
    </submittedName>
</protein>
<name>A0ABY4SPW8_9CAUL</name>
<evidence type="ECO:0000313" key="7">
    <source>
        <dbReference type="Proteomes" id="UP001055429"/>
    </source>
</evidence>
<keyword evidence="3" id="KW-0732">Signal</keyword>
<comment type="subcellular location">
    <subcellularLocation>
        <location evidence="1">Periplasm</location>
    </subcellularLocation>
</comment>
<dbReference type="RefSeq" id="WP_249750367.1">
    <property type="nucleotide sequence ID" value="NZ_CP097298.1"/>
</dbReference>
<dbReference type="GO" id="GO:0030414">
    <property type="term" value="F:peptidase inhibitor activity"/>
    <property type="evidence" value="ECO:0007669"/>
    <property type="project" value="UniProtKB-KW"/>
</dbReference>
<evidence type="ECO:0000256" key="1">
    <source>
        <dbReference type="ARBA" id="ARBA00004418"/>
    </source>
</evidence>
<dbReference type="Proteomes" id="UP001055429">
    <property type="component" value="Chromosome"/>
</dbReference>
<reference evidence="6" key="1">
    <citation type="submission" date="2022-05" db="EMBL/GenBank/DDBJ databases">
        <title>Brevundimonas albigilva TT17 genome sequence.</title>
        <authorList>
            <person name="Lee K."/>
            <person name="Son H."/>
        </authorList>
    </citation>
    <scope>NUCLEOTIDE SEQUENCE</scope>
    <source>
        <strain evidence="6">TT17</strain>
    </source>
</reference>
<dbReference type="Pfam" id="PF02974">
    <property type="entry name" value="Inh"/>
    <property type="match status" value="1"/>
</dbReference>
<gene>
    <name evidence="6" type="ORF">M8231_08305</name>
</gene>
<evidence type="ECO:0000256" key="3">
    <source>
        <dbReference type="ARBA" id="ARBA00022729"/>
    </source>
</evidence>
<evidence type="ECO:0000313" key="6">
    <source>
        <dbReference type="EMBL" id="URI16946.1"/>
    </source>
</evidence>
<keyword evidence="7" id="KW-1185">Reference proteome</keyword>
<dbReference type="InterPro" id="IPR016085">
    <property type="entry name" value="Protease_inh_B-barrel_dom"/>
</dbReference>
<accession>A0ABY4SPW8</accession>
<feature type="domain" description="Alkaline proteinase inhibitor/ Outer membrane lipoprotein Omp19" evidence="5">
    <location>
        <begin position="43"/>
        <end position="142"/>
    </location>
</feature>
<dbReference type="EMBL" id="CP097649">
    <property type="protein sequence ID" value="URI16946.1"/>
    <property type="molecule type" value="Genomic_DNA"/>
</dbReference>
<evidence type="ECO:0000259" key="5">
    <source>
        <dbReference type="Pfam" id="PF02974"/>
    </source>
</evidence>
<sequence length="143" mass="15529">MVLDLFWSIVAATFLLLGGEMSSSARMDREQAVMGRTSMPRLPDATELAGDWRIEGQGGLDCDLVLDASVMRFEGAQAPAHDLTAATRRLTPMGLGEVRAWRPSPDGIALLRDDGSLVVFLNRNGTAYEGRGPDGERLRLVRA</sequence>
<keyword evidence="2 6" id="KW-0646">Protease inhibitor</keyword>
<dbReference type="SUPFAM" id="SSF50882">
    <property type="entry name" value="beta-Barrel protease inhibitors"/>
    <property type="match status" value="1"/>
</dbReference>
<dbReference type="Gene3D" id="2.40.128.10">
    <property type="match status" value="1"/>
</dbReference>
<organism evidence="6 7">
    <name type="scientific">Brevundimonas albigilva</name>
    <dbReference type="NCBI Taxonomy" id="1312364"/>
    <lineage>
        <taxon>Bacteria</taxon>
        <taxon>Pseudomonadati</taxon>
        <taxon>Pseudomonadota</taxon>
        <taxon>Alphaproteobacteria</taxon>
        <taxon>Caulobacterales</taxon>
        <taxon>Caulobacteraceae</taxon>
        <taxon>Brevundimonas</taxon>
    </lineage>
</organism>
<keyword evidence="4" id="KW-0574">Periplasm</keyword>
<proteinExistence type="predicted"/>
<evidence type="ECO:0000256" key="4">
    <source>
        <dbReference type="ARBA" id="ARBA00022764"/>
    </source>
</evidence>
<dbReference type="InterPro" id="IPR022815">
    <property type="entry name" value="Inh"/>
</dbReference>
<dbReference type="PRINTS" id="PR01274">
    <property type="entry name" value="MPTASEINHBTR"/>
</dbReference>